<evidence type="ECO:0000313" key="2">
    <source>
        <dbReference type="EMBL" id="PZD93755.1"/>
    </source>
</evidence>
<keyword evidence="1" id="KW-1133">Transmembrane helix</keyword>
<evidence type="ECO:0000313" key="3">
    <source>
        <dbReference type="Proteomes" id="UP000249522"/>
    </source>
</evidence>
<name>A0A2W1LFC5_9BACL</name>
<reference evidence="2 3" key="1">
    <citation type="submission" date="2018-06" db="EMBL/GenBank/DDBJ databases">
        <title>Paenibacillus imtechensis sp. nov.</title>
        <authorList>
            <person name="Pinnaka A.K."/>
            <person name="Singh H."/>
            <person name="Kaur M."/>
        </authorList>
    </citation>
    <scope>NUCLEOTIDE SEQUENCE [LARGE SCALE GENOMIC DNA]</scope>
    <source>
        <strain evidence="2 3">SMB1</strain>
    </source>
</reference>
<gene>
    <name evidence="2" type="ORF">DNH61_21370</name>
</gene>
<dbReference type="RefSeq" id="WP_111148871.1">
    <property type="nucleotide sequence ID" value="NZ_QKRB01000056.1"/>
</dbReference>
<feature type="transmembrane region" description="Helical" evidence="1">
    <location>
        <begin position="34"/>
        <end position="52"/>
    </location>
</feature>
<keyword evidence="1" id="KW-0812">Transmembrane</keyword>
<evidence type="ECO:0000256" key="1">
    <source>
        <dbReference type="SAM" id="Phobius"/>
    </source>
</evidence>
<accession>A0A2W1LFC5</accession>
<comment type="caution">
    <text evidence="2">The sequence shown here is derived from an EMBL/GenBank/DDBJ whole genome shotgun (WGS) entry which is preliminary data.</text>
</comment>
<dbReference type="AlphaFoldDB" id="A0A2W1LFC5"/>
<evidence type="ECO:0008006" key="4">
    <source>
        <dbReference type="Google" id="ProtNLM"/>
    </source>
</evidence>
<protein>
    <recommendedName>
        <fullName evidence="4">Holin</fullName>
    </recommendedName>
</protein>
<dbReference type="Proteomes" id="UP000249522">
    <property type="component" value="Unassembled WGS sequence"/>
</dbReference>
<proteinExistence type="predicted"/>
<keyword evidence="1" id="KW-0472">Membrane</keyword>
<feature type="transmembrane region" description="Helical" evidence="1">
    <location>
        <begin position="7"/>
        <end position="22"/>
    </location>
</feature>
<dbReference type="EMBL" id="QKRB01000056">
    <property type="protein sequence ID" value="PZD93755.1"/>
    <property type="molecule type" value="Genomic_DNA"/>
</dbReference>
<organism evidence="2 3">
    <name type="scientific">Paenibacillus sambharensis</name>
    <dbReference type="NCBI Taxonomy" id="1803190"/>
    <lineage>
        <taxon>Bacteria</taxon>
        <taxon>Bacillati</taxon>
        <taxon>Bacillota</taxon>
        <taxon>Bacilli</taxon>
        <taxon>Bacillales</taxon>
        <taxon>Paenibacillaceae</taxon>
        <taxon>Paenibacillus</taxon>
    </lineage>
</organism>
<sequence length="66" mass="7250">MISKKWLLGVIGFAAYLVKKYFGLEMPAELVDDLAELVLLLSAIIPMVANMFKHSGKPAEQKADNA</sequence>
<keyword evidence="3" id="KW-1185">Reference proteome</keyword>